<evidence type="ECO:0000313" key="2">
    <source>
        <dbReference type="EMBL" id="CAD5993449.1"/>
    </source>
</evidence>
<gene>
    <name evidence="2" type="ORF">ETECE562_00362</name>
</gene>
<dbReference type="EMBL" id="LR883000">
    <property type="protein sequence ID" value="CAD5993449.1"/>
    <property type="molecule type" value="Genomic_DNA"/>
</dbReference>
<dbReference type="AlphaFoldDB" id="A0A7I8YNM9"/>
<dbReference type="Pfam" id="PF01695">
    <property type="entry name" value="IstB_IS21"/>
    <property type="match status" value="1"/>
</dbReference>
<dbReference type="GO" id="GO:0005524">
    <property type="term" value="F:ATP binding"/>
    <property type="evidence" value="ECO:0007669"/>
    <property type="project" value="InterPro"/>
</dbReference>
<protein>
    <submittedName>
        <fullName evidence="2">IS100 (IS21 family)</fullName>
    </submittedName>
</protein>
<reference evidence="2" key="1">
    <citation type="submission" date="2020-09" db="EMBL/GenBank/DDBJ databases">
        <authorList>
            <person name="Page A."/>
            <person name="Bastkowski S."/>
        </authorList>
    </citation>
    <scope>NUCLEOTIDE SEQUENCE</scope>
    <source>
        <strain evidence="2">L6_E562_ETEC</strain>
    </source>
</reference>
<sequence length="125" mass="14299">MMELQHQRLMALAGQLQLESLISAAPALSQQAVDQEWSYMDFLEHLLHEEKLARHQRKQAMYTRMAAGFAPIFPDTCYHLTHYWPAAVDIPVASDNPVHYADAIRYNARTPLQGSLLPLTRLVWA</sequence>
<proteinExistence type="predicted"/>
<name>A0A7I8YNM9_ECOLX</name>
<accession>A0A7I8YNM9</accession>
<evidence type="ECO:0000259" key="1">
    <source>
        <dbReference type="Pfam" id="PF01695"/>
    </source>
</evidence>
<dbReference type="InterPro" id="IPR002611">
    <property type="entry name" value="IstB_ATP-bd"/>
</dbReference>
<feature type="domain" description="IstB-like ATP-binding" evidence="1">
    <location>
        <begin position="12"/>
        <end position="67"/>
    </location>
</feature>
<organism evidence="2">
    <name type="scientific">Escherichia coli</name>
    <dbReference type="NCBI Taxonomy" id="562"/>
    <lineage>
        <taxon>Bacteria</taxon>
        <taxon>Pseudomonadati</taxon>
        <taxon>Pseudomonadota</taxon>
        <taxon>Gammaproteobacteria</taxon>
        <taxon>Enterobacterales</taxon>
        <taxon>Enterobacteriaceae</taxon>
        <taxon>Escherichia</taxon>
    </lineage>
</organism>